<evidence type="ECO:0000313" key="4">
    <source>
        <dbReference type="Proteomes" id="UP000321635"/>
    </source>
</evidence>
<sequence>MNDTSSERASTHASVSVPAAQGAGPFALYKERVAGGQLKPDPDQERVARRLDRLWSELKGYHPAPAAEPVRKKGLLSAVVSRLPSLGQKVEDVAPPRGVYIVGRVGRGKTMLMDLFFSCVPVKKKQRIHFLSFMREVHQRLKELKQANPGLSDPIPPLAKTIADEATLLCFDEFQINDIADAMLLGRLFQALFKLKVIIVATSNTVPGDLFQNRPGADAFKPFIAIIRSELDTAELDSQNDYRRGRDQDDTTWIVPADETARRRLDKIVERYGQGHTPEKVTLHFNGRDLPVDHAQGPVARFEFTSLCGRPLGPNDFLAIAKQFPVVVVEDMPSLGPDDYNVARRFITFIDALYDNGNLLFVSADEKPDALFPEGEGSDAFARTASRLMEMGSESWLTRARDAHGRLARA</sequence>
<dbReference type="Pfam" id="PF03969">
    <property type="entry name" value="AFG1_ATPase"/>
    <property type="match status" value="1"/>
</dbReference>
<comment type="caution">
    <text evidence="3">The sequence shown here is derived from an EMBL/GenBank/DDBJ whole genome shotgun (WGS) entry which is preliminary data.</text>
</comment>
<dbReference type="Gene3D" id="3.40.50.300">
    <property type="entry name" value="P-loop containing nucleotide triphosphate hydrolases"/>
    <property type="match status" value="1"/>
</dbReference>
<name>A0A511X7L5_9PROT</name>
<evidence type="ECO:0000256" key="1">
    <source>
        <dbReference type="ARBA" id="ARBA00022741"/>
    </source>
</evidence>
<dbReference type="PANTHER" id="PTHR12169:SF6">
    <property type="entry name" value="AFG1-LIKE ATPASE"/>
    <property type="match status" value="1"/>
</dbReference>
<dbReference type="PANTHER" id="PTHR12169">
    <property type="entry name" value="ATPASE N2B"/>
    <property type="match status" value="1"/>
</dbReference>
<dbReference type="STRING" id="1120919.GCA_000429165_00847"/>
<protein>
    <submittedName>
        <fullName evidence="3">Cell division protein ZapE</fullName>
    </submittedName>
</protein>
<gene>
    <name evidence="3" type="ORF">ANI02nite_08270</name>
</gene>
<dbReference type="GO" id="GO:0051301">
    <property type="term" value="P:cell division"/>
    <property type="evidence" value="ECO:0007669"/>
    <property type="project" value="UniProtKB-KW"/>
</dbReference>
<dbReference type="OrthoDB" id="9774491at2"/>
<dbReference type="Proteomes" id="UP000321635">
    <property type="component" value="Unassembled WGS sequence"/>
</dbReference>
<keyword evidence="3" id="KW-0132">Cell division</keyword>
<dbReference type="GO" id="GO:0016887">
    <property type="term" value="F:ATP hydrolysis activity"/>
    <property type="evidence" value="ECO:0007669"/>
    <property type="project" value="InterPro"/>
</dbReference>
<evidence type="ECO:0000313" key="3">
    <source>
        <dbReference type="EMBL" id="GEN58943.1"/>
    </source>
</evidence>
<dbReference type="NCBIfam" id="NF040713">
    <property type="entry name" value="ZapE"/>
    <property type="match status" value="1"/>
</dbReference>
<proteinExistence type="predicted"/>
<dbReference type="GO" id="GO:0005524">
    <property type="term" value="F:ATP binding"/>
    <property type="evidence" value="ECO:0007669"/>
    <property type="project" value="UniProtKB-KW"/>
</dbReference>
<dbReference type="GO" id="GO:0005737">
    <property type="term" value="C:cytoplasm"/>
    <property type="evidence" value="ECO:0007669"/>
    <property type="project" value="TreeGrafter"/>
</dbReference>
<dbReference type="RefSeq" id="WP_026397007.1">
    <property type="nucleotide sequence ID" value="NZ_AUBI01000002.1"/>
</dbReference>
<evidence type="ECO:0000256" key="2">
    <source>
        <dbReference type="ARBA" id="ARBA00022840"/>
    </source>
</evidence>
<keyword evidence="2" id="KW-0067">ATP-binding</keyword>
<dbReference type="InterPro" id="IPR027417">
    <property type="entry name" value="P-loop_NTPase"/>
</dbReference>
<keyword evidence="1" id="KW-0547">Nucleotide-binding</keyword>
<dbReference type="EMBL" id="BJYF01000003">
    <property type="protein sequence ID" value="GEN58943.1"/>
    <property type="molecule type" value="Genomic_DNA"/>
</dbReference>
<dbReference type="SUPFAM" id="SSF52540">
    <property type="entry name" value="P-loop containing nucleoside triphosphate hydrolases"/>
    <property type="match status" value="1"/>
</dbReference>
<reference evidence="3 4" key="1">
    <citation type="submission" date="2019-07" db="EMBL/GenBank/DDBJ databases">
        <title>Whole genome shotgun sequence of Acetobacter nitrogenifigens NBRC 105050.</title>
        <authorList>
            <person name="Hosoyama A."/>
            <person name="Uohara A."/>
            <person name="Ohji S."/>
            <person name="Ichikawa N."/>
        </authorList>
    </citation>
    <scope>NUCLEOTIDE SEQUENCE [LARGE SCALE GENOMIC DNA]</scope>
    <source>
        <strain evidence="3 4">NBRC 105050</strain>
    </source>
</reference>
<accession>A0A511X7L5</accession>
<keyword evidence="4" id="KW-1185">Reference proteome</keyword>
<organism evidence="3 4">
    <name type="scientific">Acetobacter nitrogenifigens DSM 23921 = NBRC 105050</name>
    <dbReference type="NCBI Taxonomy" id="1120919"/>
    <lineage>
        <taxon>Bacteria</taxon>
        <taxon>Pseudomonadati</taxon>
        <taxon>Pseudomonadota</taxon>
        <taxon>Alphaproteobacteria</taxon>
        <taxon>Acetobacterales</taxon>
        <taxon>Acetobacteraceae</taxon>
        <taxon>Acetobacter</taxon>
    </lineage>
</organism>
<keyword evidence="3" id="KW-0131">Cell cycle</keyword>
<dbReference type="InterPro" id="IPR005654">
    <property type="entry name" value="ATPase_AFG1-like"/>
</dbReference>
<dbReference type="AlphaFoldDB" id="A0A511X7L5"/>